<dbReference type="InterPro" id="IPR006748">
    <property type="entry name" value="NH2Glyco/OHUrea_AB-resist_kin"/>
</dbReference>
<evidence type="ECO:0000313" key="1">
    <source>
        <dbReference type="EMBL" id="NYJ06491.1"/>
    </source>
</evidence>
<gene>
    <name evidence="1" type="ORF">GGQ55_002769</name>
</gene>
<dbReference type="Gene3D" id="1.10.510.10">
    <property type="entry name" value="Transferase(Phosphotransferase) domain 1"/>
    <property type="match status" value="1"/>
</dbReference>
<dbReference type="RefSeq" id="WP_179717640.1">
    <property type="nucleotide sequence ID" value="NZ_JACBZT010000001.1"/>
</dbReference>
<keyword evidence="1" id="KW-0808">Transferase</keyword>
<dbReference type="EC" id="2.7.1.72" evidence="1"/>
<comment type="caution">
    <text evidence="1">The sequence shown here is derived from an EMBL/GenBank/DDBJ whole genome shotgun (WGS) entry which is preliminary data.</text>
</comment>
<dbReference type="EMBL" id="JACBZT010000001">
    <property type="protein sequence ID" value="NYJ06491.1"/>
    <property type="molecule type" value="Genomic_DNA"/>
</dbReference>
<dbReference type="GO" id="GO:0019748">
    <property type="term" value="P:secondary metabolic process"/>
    <property type="evidence" value="ECO:0007669"/>
    <property type="project" value="InterPro"/>
</dbReference>
<dbReference type="AlphaFoldDB" id="A0A853CH43"/>
<keyword evidence="2" id="KW-1185">Reference proteome</keyword>
<proteinExistence type="predicted"/>
<evidence type="ECO:0000313" key="2">
    <source>
        <dbReference type="Proteomes" id="UP000541969"/>
    </source>
</evidence>
<protein>
    <submittedName>
        <fullName evidence="1">Streptomycin 6-kinase</fullName>
        <ecNumber evidence="1">2.7.1.72</ecNumber>
    </submittedName>
</protein>
<name>A0A853CH43_9ACTN</name>
<dbReference type="GO" id="GO:0050300">
    <property type="term" value="F:aminoglycoside 6-kinase activity"/>
    <property type="evidence" value="ECO:0007669"/>
    <property type="project" value="UniProtKB-EC"/>
</dbReference>
<dbReference type="Proteomes" id="UP000541969">
    <property type="component" value="Unassembled WGS sequence"/>
</dbReference>
<reference evidence="1 2" key="1">
    <citation type="submission" date="2020-07" db="EMBL/GenBank/DDBJ databases">
        <title>Sequencing the genomes of 1000 actinobacteria strains.</title>
        <authorList>
            <person name="Klenk H.-P."/>
        </authorList>
    </citation>
    <scope>NUCLEOTIDE SEQUENCE [LARGE SCALE GENOMIC DNA]</scope>
    <source>
        <strain evidence="1 2">DSM 104001</strain>
    </source>
</reference>
<sequence length="296" mass="30449">MSRVVVPRALVAAMTSIHGARGAGWCARLPAVVTSRARSWGVVLGEPFDATYHWVAPGRRGSAEVVLKVGIANDEGDLVREAGVLAAWDGAGAVRLLEVSVSADSVALLLERVRPGTDLTGLPDDEAFPLLGRVGRALHSGGTARPPLAVEPAALADLRTGHPLLPPSVTSAAADRLDALLASATAPVLCHGDLHHGNVLVGADGPVAIDPRGVWAEPALDVSVAMLNPLGTLPRDAAALAALLERRLALLCPAMRVDVDRGRAWTAVYAVVSAVWAAQDGLGIEEESLAVAAVLG</sequence>
<dbReference type="InterPro" id="IPR011009">
    <property type="entry name" value="Kinase-like_dom_sf"/>
</dbReference>
<dbReference type="Pfam" id="PF04655">
    <property type="entry name" value="APH_6_hur"/>
    <property type="match status" value="1"/>
</dbReference>
<dbReference type="SUPFAM" id="SSF56112">
    <property type="entry name" value="Protein kinase-like (PK-like)"/>
    <property type="match status" value="1"/>
</dbReference>
<keyword evidence="1" id="KW-0418">Kinase</keyword>
<organism evidence="1 2">
    <name type="scientific">Petropleomorpha daqingensis</name>
    <dbReference type="NCBI Taxonomy" id="2026353"/>
    <lineage>
        <taxon>Bacteria</taxon>
        <taxon>Bacillati</taxon>
        <taxon>Actinomycetota</taxon>
        <taxon>Actinomycetes</taxon>
        <taxon>Geodermatophilales</taxon>
        <taxon>Geodermatophilaceae</taxon>
        <taxon>Petropleomorpha</taxon>
    </lineage>
</organism>
<accession>A0A853CH43</accession>